<keyword evidence="3" id="KW-1185">Reference proteome</keyword>
<gene>
    <name evidence="2" type="ORF">HID58_029955</name>
</gene>
<name>A0ABQ8CEJ6_BRANA</name>
<dbReference type="PANTHER" id="PTHR31111">
    <property type="entry name" value="BNAA05G37150D PROTEIN-RELATED"/>
    <property type="match status" value="1"/>
</dbReference>
<sequence>MPTKSIGRSRCVSEQWRSILCSADFTEYFLTKSSTRPSLLFTMNRFRSNEFLFFSSPPQIPSKPSSSSSLAAAYFKLNMQLEFYGHAAGLFCFRRMEFTRKGCENTVHVICNPSLGQYVFLPTLKTSSQTFLGFDPIDKVFKVLSPNDTFSSSFAYILTLGTGEKRWRKVHFPLAHSHSSGGLIQGSFLDSDARLRLINYKGKLGVISWPKKFWDSRVGAYSRSKEEVRIWVLEDDEKQDWSEYAYTLPGDKFCDVECDVLKVYVAGVTSATGEIVLMNPNYDHPNPFYVFYFHPERNVIKRVEVQGFGSHVEYASLLGAKAWCLVLGLGCASAQWRRRWSFVSAYIGKLAGRVARSKSASNDTLRLLVPLIIYTVVAPSISRMVLEFLVPLRRMSHRFNGTEDRCLDSSSSQHALSGGNVPAMFSVHGDLVPPQSAVK</sequence>
<dbReference type="EMBL" id="JAGKQM010000008">
    <property type="protein sequence ID" value="KAH0915509.1"/>
    <property type="molecule type" value="Genomic_DNA"/>
</dbReference>
<evidence type="ECO:0000313" key="2">
    <source>
        <dbReference type="EMBL" id="KAH0915509.1"/>
    </source>
</evidence>
<dbReference type="InterPro" id="IPR036047">
    <property type="entry name" value="F-box-like_dom_sf"/>
</dbReference>
<organism evidence="2 3">
    <name type="scientific">Brassica napus</name>
    <name type="common">Rape</name>
    <dbReference type="NCBI Taxonomy" id="3708"/>
    <lineage>
        <taxon>Eukaryota</taxon>
        <taxon>Viridiplantae</taxon>
        <taxon>Streptophyta</taxon>
        <taxon>Embryophyta</taxon>
        <taxon>Tracheophyta</taxon>
        <taxon>Spermatophyta</taxon>
        <taxon>Magnoliopsida</taxon>
        <taxon>eudicotyledons</taxon>
        <taxon>Gunneridae</taxon>
        <taxon>Pentapetalae</taxon>
        <taxon>rosids</taxon>
        <taxon>malvids</taxon>
        <taxon>Brassicales</taxon>
        <taxon>Brassicaceae</taxon>
        <taxon>Brassiceae</taxon>
        <taxon>Brassica</taxon>
    </lineage>
</organism>
<feature type="domain" description="F-box associated beta-propeller type 3" evidence="1">
    <location>
        <begin position="39"/>
        <end position="182"/>
    </location>
</feature>
<dbReference type="InterPro" id="IPR013187">
    <property type="entry name" value="F-box-assoc_dom_typ3"/>
</dbReference>
<accession>A0ABQ8CEJ6</accession>
<dbReference type="PANTHER" id="PTHR31111:SF50">
    <property type="entry name" value="F-BOX DOMAIN-CONTAINING PROTEIN"/>
    <property type="match status" value="1"/>
</dbReference>
<dbReference type="Proteomes" id="UP000824890">
    <property type="component" value="Unassembled WGS sequence"/>
</dbReference>
<protein>
    <recommendedName>
        <fullName evidence="1">F-box associated beta-propeller type 3 domain-containing protein</fullName>
    </recommendedName>
</protein>
<reference evidence="2 3" key="1">
    <citation type="submission" date="2021-05" db="EMBL/GenBank/DDBJ databases">
        <title>Genome Assembly of Synthetic Allotetraploid Brassica napus Reveals Homoeologous Exchanges between Subgenomes.</title>
        <authorList>
            <person name="Davis J.T."/>
        </authorList>
    </citation>
    <scope>NUCLEOTIDE SEQUENCE [LARGE SCALE GENOMIC DNA]</scope>
    <source>
        <strain evidence="3">cv. Da-Ae</strain>
        <tissue evidence="2">Seedling</tissue>
    </source>
</reference>
<evidence type="ECO:0000313" key="3">
    <source>
        <dbReference type="Proteomes" id="UP000824890"/>
    </source>
</evidence>
<dbReference type="Pfam" id="PF08268">
    <property type="entry name" value="FBA_3"/>
    <property type="match status" value="2"/>
</dbReference>
<feature type="domain" description="F-box associated beta-propeller type 3" evidence="1">
    <location>
        <begin position="191"/>
        <end position="312"/>
    </location>
</feature>
<comment type="caution">
    <text evidence="2">The sequence shown here is derived from an EMBL/GenBank/DDBJ whole genome shotgun (WGS) entry which is preliminary data.</text>
</comment>
<evidence type="ECO:0000259" key="1">
    <source>
        <dbReference type="Pfam" id="PF08268"/>
    </source>
</evidence>
<dbReference type="InterPro" id="IPR017451">
    <property type="entry name" value="F-box-assoc_interact_dom"/>
</dbReference>
<proteinExistence type="predicted"/>
<dbReference type="NCBIfam" id="TIGR01640">
    <property type="entry name" value="F_box_assoc_1"/>
    <property type="match status" value="2"/>
</dbReference>
<dbReference type="SUPFAM" id="SSF81383">
    <property type="entry name" value="F-box domain"/>
    <property type="match status" value="1"/>
</dbReference>